<dbReference type="Proteomes" id="UP000737018">
    <property type="component" value="Unassembled WGS sequence"/>
</dbReference>
<reference evidence="1" key="1">
    <citation type="submission" date="2020-03" db="EMBL/GenBank/DDBJ databases">
        <title>Castanea mollissima Vanexum genome sequencing.</title>
        <authorList>
            <person name="Staton M."/>
        </authorList>
    </citation>
    <scope>NUCLEOTIDE SEQUENCE</scope>
    <source>
        <tissue evidence="1">Leaf</tissue>
    </source>
</reference>
<comment type="caution">
    <text evidence="1">The sequence shown here is derived from an EMBL/GenBank/DDBJ whole genome shotgun (WGS) entry which is preliminary data.</text>
</comment>
<organism evidence="1 2">
    <name type="scientific">Castanea mollissima</name>
    <name type="common">Chinese chestnut</name>
    <dbReference type="NCBI Taxonomy" id="60419"/>
    <lineage>
        <taxon>Eukaryota</taxon>
        <taxon>Viridiplantae</taxon>
        <taxon>Streptophyta</taxon>
        <taxon>Embryophyta</taxon>
        <taxon>Tracheophyta</taxon>
        <taxon>Spermatophyta</taxon>
        <taxon>Magnoliopsida</taxon>
        <taxon>eudicotyledons</taxon>
        <taxon>Gunneridae</taxon>
        <taxon>Pentapetalae</taxon>
        <taxon>rosids</taxon>
        <taxon>fabids</taxon>
        <taxon>Fagales</taxon>
        <taxon>Fagaceae</taxon>
        <taxon>Castanea</taxon>
    </lineage>
</organism>
<evidence type="ECO:0000313" key="1">
    <source>
        <dbReference type="EMBL" id="KAF3973872.1"/>
    </source>
</evidence>
<sequence length="82" mass="8734">MNASESDSHQVVVASRFSKLEMKNKCTLGNTPLLSGNFGTHLDFGLDNYDVVVGTFIPGATPVVNASFFEVEAAANGNIELQ</sequence>
<dbReference type="AlphaFoldDB" id="A0A8J4VXA4"/>
<dbReference type="EMBL" id="JRKL02000203">
    <property type="protein sequence ID" value="KAF3973872.1"/>
    <property type="molecule type" value="Genomic_DNA"/>
</dbReference>
<evidence type="ECO:0000313" key="2">
    <source>
        <dbReference type="Proteomes" id="UP000737018"/>
    </source>
</evidence>
<gene>
    <name evidence="1" type="ORF">CMV_002739</name>
</gene>
<accession>A0A8J4VXA4</accession>
<name>A0A8J4VXA4_9ROSI</name>
<protein>
    <submittedName>
        <fullName evidence="1">Uncharacterized protein</fullName>
    </submittedName>
</protein>
<proteinExistence type="predicted"/>
<keyword evidence="2" id="KW-1185">Reference proteome</keyword>
<dbReference type="OrthoDB" id="10402568at2759"/>